<evidence type="ECO:0000313" key="1">
    <source>
        <dbReference type="EMBL" id="KAF5838886.1"/>
    </source>
</evidence>
<organism evidence="1 2">
    <name type="scientific">Dunaliella salina</name>
    <name type="common">Green alga</name>
    <name type="synonym">Protococcus salinus</name>
    <dbReference type="NCBI Taxonomy" id="3046"/>
    <lineage>
        <taxon>Eukaryota</taxon>
        <taxon>Viridiplantae</taxon>
        <taxon>Chlorophyta</taxon>
        <taxon>core chlorophytes</taxon>
        <taxon>Chlorophyceae</taxon>
        <taxon>CS clade</taxon>
        <taxon>Chlamydomonadales</taxon>
        <taxon>Dunaliellaceae</taxon>
        <taxon>Dunaliella</taxon>
    </lineage>
</organism>
<accession>A0ABQ7GWA1</accession>
<proteinExistence type="predicted"/>
<keyword evidence="2" id="KW-1185">Reference proteome</keyword>
<sequence length="95" mass="10290">MSAPHISGMVARCFGYTYRCKDTGELKRTEGLCSSLGTQGTKIKETIISTIASKAVDAGTQFRCDPLSNSCPTTNYYGYFAMAPYLEVDGRGPQC</sequence>
<gene>
    <name evidence="1" type="ORF">DUNSADRAFT_2055</name>
</gene>
<comment type="caution">
    <text evidence="1">The sequence shown here is derived from an EMBL/GenBank/DDBJ whole genome shotgun (WGS) entry which is preliminary data.</text>
</comment>
<name>A0ABQ7GWA1_DUNSA</name>
<dbReference type="EMBL" id="MU069563">
    <property type="protein sequence ID" value="KAF5838886.1"/>
    <property type="molecule type" value="Genomic_DNA"/>
</dbReference>
<evidence type="ECO:0000313" key="2">
    <source>
        <dbReference type="Proteomes" id="UP000815325"/>
    </source>
</evidence>
<dbReference type="Proteomes" id="UP000815325">
    <property type="component" value="Unassembled WGS sequence"/>
</dbReference>
<protein>
    <submittedName>
        <fullName evidence="1">Uncharacterized protein</fullName>
    </submittedName>
</protein>
<reference evidence="1" key="1">
    <citation type="submission" date="2017-08" db="EMBL/GenBank/DDBJ databases">
        <authorList>
            <person name="Polle J.E."/>
            <person name="Barry K."/>
            <person name="Cushman J."/>
            <person name="Schmutz J."/>
            <person name="Tran D."/>
            <person name="Hathwaick L.T."/>
            <person name="Yim W.C."/>
            <person name="Jenkins J."/>
            <person name="Mckie-Krisberg Z.M."/>
            <person name="Prochnik S."/>
            <person name="Lindquist E."/>
            <person name="Dockter R.B."/>
            <person name="Adam C."/>
            <person name="Molina H."/>
            <person name="Bunkerborg J."/>
            <person name="Jin E."/>
            <person name="Buchheim M."/>
            <person name="Magnuson J."/>
        </authorList>
    </citation>
    <scope>NUCLEOTIDE SEQUENCE</scope>
    <source>
        <strain evidence="1">CCAP 19/18</strain>
    </source>
</reference>